<dbReference type="PANTHER" id="PTHR47331">
    <property type="entry name" value="PHD-TYPE DOMAIN-CONTAINING PROTEIN"/>
    <property type="match status" value="1"/>
</dbReference>
<accession>A0ABR1CBR3</accession>
<dbReference type="SUPFAM" id="SSF50630">
    <property type="entry name" value="Acid proteases"/>
    <property type="match status" value="1"/>
</dbReference>
<dbReference type="Gene3D" id="2.40.70.10">
    <property type="entry name" value="Acid Proteases"/>
    <property type="match status" value="1"/>
</dbReference>
<dbReference type="InterPro" id="IPR043128">
    <property type="entry name" value="Rev_trsase/Diguanyl_cyclase"/>
</dbReference>
<dbReference type="PROSITE" id="PS50175">
    <property type="entry name" value="ASP_PROT_RETROV"/>
    <property type="match status" value="1"/>
</dbReference>
<dbReference type="InterPro" id="IPR008042">
    <property type="entry name" value="Retrotrans_Pao"/>
</dbReference>
<dbReference type="SUPFAM" id="SSF56672">
    <property type="entry name" value="DNA/RNA polymerases"/>
    <property type="match status" value="1"/>
</dbReference>
<dbReference type="InterPro" id="IPR021109">
    <property type="entry name" value="Peptidase_aspartic_dom_sf"/>
</dbReference>
<evidence type="ECO:0000256" key="1">
    <source>
        <dbReference type="ARBA" id="ARBA00022801"/>
    </source>
</evidence>
<keyword evidence="1" id="KW-0378">Hydrolase</keyword>
<dbReference type="InterPro" id="IPR043502">
    <property type="entry name" value="DNA/RNA_pol_sf"/>
</dbReference>
<dbReference type="InterPro" id="IPR000477">
    <property type="entry name" value="RT_dom"/>
</dbReference>
<feature type="compositionally biased region" description="Polar residues" evidence="2">
    <location>
        <begin position="1"/>
        <end position="34"/>
    </location>
</feature>
<name>A0ABR1CBR3_NECAM</name>
<evidence type="ECO:0000259" key="3">
    <source>
        <dbReference type="PROSITE" id="PS50175"/>
    </source>
</evidence>
<proteinExistence type="predicted"/>
<dbReference type="Proteomes" id="UP001303046">
    <property type="component" value="Unassembled WGS sequence"/>
</dbReference>
<protein>
    <recommendedName>
        <fullName evidence="3">Peptidase A2 domain-containing protein</fullName>
    </recommendedName>
</protein>
<feature type="compositionally biased region" description="Basic and acidic residues" evidence="2">
    <location>
        <begin position="51"/>
        <end position="62"/>
    </location>
</feature>
<dbReference type="Pfam" id="PF00078">
    <property type="entry name" value="RVT_1"/>
    <property type="match status" value="1"/>
</dbReference>
<reference evidence="4 5" key="1">
    <citation type="submission" date="2023-08" db="EMBL/GenBank/DDBJ databases">
        <title>A Necator americanus chromosomal reference genome.</title>
        <authorList>
            <person name="Ilik V."/>
            <person name="Petrzelkova K.J."/>
            <person name="Pardy F."/>
            <person name="Fuh T."/>
            <person name="Niatou-Singa F.S."/>
            <person name="Gouil Q."/>
            <person name="Baker L."/>
            <person name="Ritchie M.E."/>
            <person name="Jex A.R."/>
            <person name="Gazzola D."/>
            <person name="Li H."/>
            <person name="Toshio Fujiwara R."/>
            <person name="Zhan B."/>
            <person name="Aroian R.V."/>
            <person name="Pafco B."/>
            <person name="Schwarz E.M."/>
        </authorList>
    </citation>
    <scope>NUCLEOTIDE SEQUENCE [LARGE SCALE GENOMIC DNA]</scope>
    <source>
        <strain evidence="4 5">Aroian</strain>
        <tissue evidence="4">Whole animal</tissue>
    </source>
</reference>
<feature type="domain" description="Peptidase A2" evidence="3">
    <location>
        <begin position="109"/>
        <end position="198"/>
    </location>
</feature>
<dbReference type="InterPro" id="IPR001995">
    <property type="entry name" value="Peptidase_A2_cat"/>
</dbReference>
<dbReference type="Pfam" id="PF05380">
    <property type="entry name" value="Peptidase_A17"/>
    <property type="match status" value="1"/>
</dbReference>
<evidence type="ECO:0000313" key="5">
    <source>
        <dbReference type="Proteomes" id="UP001303046"/>
    </source>
</evidence>
<dbReference type="Gene3D" id="3.30.70.270">
    <property type="match status" value="1"/>
</dbReference>
<evidence type="ECO:0000313" key="4">
    <source>
        <dbReference type="EMBL" id="KAK6735922.1"/>
    </source>
</evidence>
<organism evidence="4 5">
    <name type="scientific">Necator americanus</name>
    <name type="common">Human hookworm</name>
    <dbReference type="NCBI Taxonomy" id="51031"/>
    <lineage>
        <taxon>Eukaryota</taxon>
        <taxon>Metazoa</taxon>
        <taxon>Ecdysozoa</taxon>
        <taxon>Nematoda</taxon>
        <taxon>Chromadorea</taxon>
        <taxon>Rhabditida</taxon>
        <taxon>Rhabditina</taxon>
        <taxon>Rhabditomorpha</taxon>
        <taxon>Strongyloidea</taxon>
        <taxon>Ancylostomatidae</taxon>
        <taxon>Bunostominae</taxon>
        <taxon>Necator</taxon>
    </lineage>
</organism>
<gene>
    <name evidence="4" type="primary">Necator_chrII.g6697</name>
    <name evidence="4" type="ORF">RB195_018904</name>
</gene>
<comment type="caution">
    <text evidence="4">The sequence shown here is derived from an EMBL/GenBank/DDBJ whole genome shotgun (WGS) entry which is preliminary data.</text>
</comment>
<dbReference type="PANTHER" id="PTHR47331:SF1">
    <property type="entry name" value="GAG-LIKE PROTEIN"/>
    <property type="match status" value="1"/>
</dbReference>
<sequence length="638" mass="72545">MHSQSLCFTRSSENVTNQQNRLRFGNNAATSNRRPPTGEIRGNNAGLRNRTSNDVRQRDRTSNVHTENPIQSDSFVKVDSNDNTTKDQVVLMTAEANMWNNKTGQYERVLMFFDTGAQRTIINERTAEEFGLSKQKTEICTMSGIGGHTEKFKTFFVPLKISTVFGKEIHLTDNDICLSNPRLRGEHQNPQILTGLDYYYEFVMSSTRTKLPSGPYLARTLVGPTLYGRSTSAVNVSSEEITHSLTLVQKPSEADILQKIFELDGIGISTNEFSNDEKTFEYFEKYSKTISFKNSVVTAPFPLKESVIDISDNYAMAYRRLESLQRQLATNKERRSGYNKIFNDYLKDSIIEEVHEPDKNAAGTYYMPHSGVWKPSKTKPLRIVFDASSEQRGKLSLNDVIHTGESFVNKIHDILIRSRVSKFILTCDIEAAFTQIRIVNEHKDLCRFLWVKDISRMPTKDNIIVYRFNRLPFGVIASLSILNIAILAYLNAENTPLSHEIARNIYVDNILLTAATEQEALKKYVESKNLFKEIGMNLREYVSNSQIVNEGIHEKAKSPSGDIKFLGVKYNTETDLFNVKVNIPSKTLLTKRDVVSIINSVYDAIGVTAPLFIKLKSLMREIYDTGIKWNDYVNPVTK</sequence>
<feature type="compositionally biased region" description="Polar residues" evidence="2">
    <location>
        <begin position="63"/>
        <end position="74"/>
    </location>
</feature>
<dbReference type="Gene3D" id="3.10.10.10">
    <property type="entry name" value="HIV Type 1 Reverse Transcriptase, subunit A, domain 1"/>
    <property type="match status" value="1"/>
</dbReference>
<keyword evidence="5" id="KW-1185">Reference proteome</keyword>
<evidence type="ECO:0000256" key="2">
    <source>
        <dbReference type="SAM" id="MobiDB-lite"/>
    </source>
</evidence>
<dbReference type="EMBL" id="JAVFWL010000002">
    <property type="protein sequence ID" value="KAK6735922.1"/>
    <property type="molecule type" value="Genomic_DNA"/>
</dbReference>
<feature type="region of interest" description="Disordered" evidence="2">
    <location>
        <begin position="1"/>
        <end position="81"/>
    </location>
</feature>
<dbReference type="Pfam" id="PF13650">
    <property type="entry name" value="Asp_protease_2"/>
    <property type="match status" value="1"/>
</dbReference>